<reference evidence="2 3" key="1">
    <citation type="submission" date="2019-03" db="EMBL/GenBank/DDBJ databases">
        <title>Nematode-trapping fungi genome.</title>
        <authorList>
            <person name="Vidal-Diez De Ulzurrun G."/>
        </authorList>
    </citation>
    <scope>NUCLEOTIDE SEQUENCE [LARGE SCALE GENOMIC DNA]</scope>
    <source>
        <strain evidence="2 3">TWF154</strain>
    </source>
</reference>
<comment type="caution">
    <text evidence="2">The sequence shown here is derived from an EMBL/GenBank/DDBJ whole genome shotgun (WGS) entry which is preliminary data.</text>
</comment>
<feature type="compositionally biased region" description="Polar residues" evidence="1">
    <location>
        <begin position="12"/>
        <end position="21"/>
    </location>
</feature>
<sequence length="107" mass="12111">MTKVSDHRPDRTPSTTPFQNHSNHRRPLHQDREICIAKCLNACSQRSNIGSTSQMAAGSLISLMFDDITYFRTYIHWLQCTQSRFEDKMPSCVCPTGQSNKKGCATS</sequence>
<dbReference type="AlphaFoldDB" id="A0A8H2HT40"/>
<accession>A0A8H2HT40</accession>
<feature type="region of interest" description="Disordered" evidence="1">
    <location>
        <begin position="1"/>
        <end position="27"/>
    </location>
</feature>
<name>A0A8H2HT40_ORBOL</name>
<feature type="compositionally biased region" description="Basic and acidic residues" evidence="1">
    <location>
        <begin position="1"/>
        <end position="11"/>
    </location>
</feature>
<gene>
    <name evidence="2" type="ORF">EYR41_006227</name>
</gene>
<proteinExistence type="predicted"/>
<evidence type="ECO:0000313" key="3">
    <source>
        <dbReference type="Proteomes" id="UP000297595"/>
    </source>
</evidence>
<evidence type="ECO:0000313" key="2">
    <source>
        <dbReference type="EMBL" id="TGJ70248.1"/>
    </source>
</evidence>
<protein>
    <submittedName>
        <fullName evidence="2">Uncharacterized protein</fullName>
    </submittedName>
</protein>
<organism evidence="2 3">
    <name type="scientific">Orbilia oligospora</name>
    <name type="common">Nematode-trapping fungus</name>
    <name type="synonym">Arthrobotrys oligospora</name>
    <dbReference type="NCBI Taxonomy" id="2813651"/>
    <lineage>
        <taxon>Eukaryota</taxon>
        <taxon>Fungi</taxon>
        <taxon>Dikarya</taxon>
        <taxon>Ascomycota</taxon>
        <taxon>Pezizomycotina</taxon>
        <taxon>Orbiliomycetes</taxon>
        <taxon>Orbiliales</taxon>
        <taxon>Orbiliaceae</taxon>
        <taxon>Orbilia</taxon>
    </lineage>
</organism>
<dbReference type="Proteomes" id="UP000297595">
    <property type="component" value="Unassembled WGS sequence"/>
</dbReference>
<dbReference type="EMBL" id="SOZJ01000003">
    <property type="protein sequence ID" value="TGJ70248.1"/>
    <property type="molecule type" value="Genomic_DNA"/>
</dbReference>
<evidence type="ECO:0000256" key="1">
    <source>
        <dbReference type="SAM" id="MobiDB-lite"/>
    </source>
</evidence>